<accession>A0A812L7D0</accession>
<evidence type="ECO:0000313" key="2">
    <source>
        <dbReference type="Proteomes" id="UP000604046"/>
    </source>
</evidence>
<dbReference type="AlphaFoldDB" id="A0A812L7D0"/>
<dbReference type="Proteomes" id="UP000604046">
    <property type="component" value="Unassembled WGS sequence"/>
</dbReference>
<sequence>MPISHGPAEVAVWLVWCFEHCLKPEHREEHRKLQHLAAKLGCKFVCHKKATGFLTWQDKDGRNGAKLIVADWRETKPIIQGISKSQQPCDVSMCVVARSRKMLYHAALFADTQSAGVEILVTPGVSSESMEQFFSSHLQTACKTSPSMPSPVQPKPFEPLCWTSLPSLLQAVKDPKTVAMLEQLIQQTMSSQVYED</sequence>
<name>A0A812L7D0_9DINO</name>
<gene>
    <name evidence="1" type="ORF">SNAT2548_LOCUS10274</name>
</gene>
<proteinExistence type="predicted"/>
<keyword evidence="2" id="KW-1185">Reference proteome</keyword>
<dbReference type="EMBL" id="CAJNDS010000843">
    <property type="protein sequence ID" value="CAE7237096.1"/>
    <property type="molecule type" value="Genomic_DNA"/>
</dbReference>
<comment type="caution">
    <text evidence="1">The sequence shown here is derived from an EMBL/GenBank/DDBJ whole genome shotgun (WGS) entry which is preliminary data.</text>
</comment>
<organism evidence="1 2">
    <name type="scientific">Symbiodinium natans</name>
    <dbReference type="NCBI Taxonomy" id="878477"/>
    <lineage>
        <taxon>Eukaryota</taxon>
        <taxon>Sar</taxon>
        <taxon>Alveolata</taxon>
        <taxon>Dinophyceae</taxon>
        <taxon>Suessiales</taxon>
        <taxon>Symbiodiniaceae</taxon>
        <taxon>Symbiodinium</taxon>
    </lineage>
</organism>
<reference evidence="1" key="1">
    <citation type="submission" date="2021-02" db="EMBL/GenBank/DDBJ databases">
        <authorList>
            <person name="Dougan E. K."/>
            <person name="Rhodes N."/>
            <person name="Thang M."/>
            <person name="Chan C."/>
        </authorList>
    </citation>
    <scope>NUCLEOTIDE SEQUENCE</scope>
</reference>
<evidence type="ECO:0000313" key="1">
    <source>
        <dbReference type="EMBL" id="CAE7237096.1"/>
    </source>
</evidence>
<protein>
    <submittedName>
        <fullName evidence="1">Uncharacterized protein</fullName>
    </submittedName>
</protein>